<keyword evidence="2" id="KW-0378">Hydrolase</keyword>
<evidence type="ECO:0000313" key="2">
    <source>
        <dbReference type="EMBL" id="MEA9355448.1"/>
    </source>
</evidence>
<dbReference type="CDD" id="cd11529">
    <property type="entry name" value="NTP-PPase_MazG_Cterm"/>
    <property type="match status" value="1"/>
</dbReference>
<evidence type="ECO:0000259" key="1">
    <source>
        <dbReference type="Pfam" id="PF03819"/>
    </source>
</evidence>
<dbReference type="Pfam" id="PF03819">
    <property type="entry name" value="MazG"/>
    <property type="match status" value="1"/>
</dbReference>
<dbReference type="CDD" id="cd11528">
    <property type="entry name" value="NTP-PPase_MazG_Nterm"/>
    <property type="match status" value="1"/>
</dbReference>
<sequence>MNKSNFEKLKDVIAALRDPVDGCPWDLKQTHESLLKYLLEESYEFVEAVEEKDPKKMEEEIGDVLMQVLLHAQLASEKNQFDIESVSKVLTEKLVRRHPHVFENKNTAITADQVVLNWEKIKAEEKLREAGEATHHRIKKSVLNAPSLLAATKIGKKTNDLKFDWDDYTQVAYKVEEEWQELKEELTPHRPINRDAVFEEMGDLLFSIAQLARHLDMDADAALHAANKKFLRRFHSMEDLMEKSGKRLESMNQEQMDVYWNQAKVHEKASK</sequence>
<dbReference type="EMBL" id="JAYGJQ010000001">
    <property type="protein sequence ID" value="MEA9355448.1"/>
    <property type="molecule type" value="Genomic_DNA"/>
</dbReference>
<dbReference type="Gene3D" id="1.10.287.1080">
    <property type="entry name" value="MazG-like"/>
    <property type="match status" value="2"/>
</dbReference>
<name>A0ABU5VST3_9BACT</name>
<reference evidence="2 3" key="1">
    <citation type="submission" date="2023-11" db="EMBL/GenBank/DDBJ databases">
        <title>A Novel Polar Bacteriovorax (B. antarcticus) Isolated from the Biocrust in Antarctica.</title>
        <authorList>
            <person name="Mun W."/>
            <person name="Choi S.Y."/>
            <person name="Mitchell R.J."/>
        </authorList>
    </citation>
    <scope>NUCLEOTIDE SEQUENCE [LARGE SCALE GENOMIC DNA]</scope>
    <source>
        <strain evidence="2 3">PP10</strain>
    </source>
</reference>
<dbReference type="SUPFAM" id="SSF101386">
    <property type="entry name" value="all-alpha NTP pyrophosphatases"/>
    <property type="match status" value="2"/>
</dbReference>
<organism evidence="2 3">
    <name type="scientific">Bacteriovorax antarcticus</name>
    <dbReference type="NCBI Taxonomy" id="3088717"/>
    <lineage>
        <taxon>Bacteria</taxon>
        <taxon>Pseudomonadati</taxon>
        <taxon>Bdellovibrionota</taxon>
        <taxon>Bacteriovoracia</taxon>
        <taxon>Bacteriovoracales</taxon>
        <taxon>Bacteriovoracaceae</taxon>
        <taxon>Bacteriovorax</taxon>
    </lineage>
</organism>
<dbReference type="Proteomes" id="UP001302274">
    <property type="component" value="Unassembled WGS sequence"/>
</dbReference>
<dbReference type="PANTHER" id="PTHR30522">
    <property type="entry name" value="NUCLEOSIDE TRIPHOSPHATE PYROPHOSPHOHYDROLASE"/>
    <property type="match status" value="1"/>
</dbReference>
<keyword evidence="3" id="KW-1185">Reference proteome</keyword>
<dbReference type="EC" id="3.6.1.9" evidence="2"/>
<gene>
    <name evidence="2" type="primary">mazG</name>
    <name evidence="2" type="ORF">SHI21_04525</name>
</gene>
<dbReference type="InterPro" id="IPR048015">
    <property type="entry name" value="NTP-PPase_MazG-like_N"/>
</dbReference>
<dbReference type="RefSeq" id="WP_323575005.1">
    <property type="nucleotide sequence ID" value="NZ_JAYGJQ010000001.1"/>
</dbReference>
<dbReference type="PANTHER" id="PTHR30522:SF0">
    <property type="entry name" value="NUCLEOSIDE TRIPHOSPHATE PYROPHOSPHOHYDROLASE"/>
    <property type="match status" value="1"/>
</dbReference>
<dbReference type="NCBIfam" id="NF007113">
    <property type="entry name" value="PRK09562.1"/>
    <property type="match status" value="1"/>
</dbReference>
<dbReference type="NCBIfam" id="TIGR00444">
    <property type="entry name" value="mazG"/>
    <property type="match status" value="1"/>
</dbReference>
<feature type="domain" description="NTP pyrophosphohydrolase MazG-like" evidence="1">
    <location>
        <begin position="29"/>
        <end position="102"/>
    </location>
</feature>
<dbReference type="InterPro" id="IPR011551">
    <property type="entry name" value="NTP_PyrPHydrolase_MazG"/>
</dbReference>
<dbReference type="InterPro" id="IPR004518">
    <property type="entry name" value="MazG-like_dom"/>
</dbReference>
<proteinExistence type="predicted"/>
<accession>A0ABU5VST3</accession>
<comment type="caution">
    <text evidence="2">The sequence shown here is derived from an EMBL/GenBank/DDBJ whole genome shotgun (WGS) entry which is preliminary data.</text>
</comment>
<dbReference type="GO" id="GO:0047429">
    <property type="term" value="F:nucleoside triphosphate diphosphatase activity"/>
    <property type="evidence" value="ECO:0007669"/>
    <property type="project" value="UniProtKB-EC"/>
</dbReference>
<protein>
    <submittedName>
        <fullName evidence="2">Nucleoside triphosphate pyrophosphohydrolase</fullName>
        <ecNumber evidence="2">3.6.1.9</ecNumber>
    </submittedName>
</protein>
<evidence type="ECO:0000313" key="3">
    <source>
        <dbReference type="Proteomes" id="UP001302274"/>
    </source>
</evidence>
<dbReference type="InterPro" id="IPR048011">
    <property type="entry name" value="NTP-PPase_MazG-like_C"/>
</dbReference>